<feature type="non-terminal residue" evidence="2">
    <location>
        <position position="155"/>
    </location>
</feature>
<keyword evidence="3" id="KW-1185">Reference proteome</keyword>
<comment type="caution">
    <text evidence="2">The sequence shown here is derived from an EMBL/GenBank/DDBJ whole genome shotgun (WGS) entry which is preliminary data.</text>
</comment>
<dbReference type="AlphaFoldDB" id="A0AAV5SKH5"/>
<proteinExistence type="predicted"/>
<feature type="compositionally biased region" description="Low complexity" evidence="1">
    <location>
        <begin position="87"/>
        <end position="97"/>
    </location>
</feature>
<sequence length="155" mass="17613">RWCIVCQSRQTEVFSFSERPDQKSAWISILSNGCEEESQRLWDEVSTWPRKYLCRSHFPSNAIEKLPDGFTRLSHDAKPLRTLLPVSSTSSPLLHSPYGDSGTAEPQRSQWRQPYFNSTPRAYTTPSPLSHSPYDHNGAAEPQFGLLGQPYLNSV</sequence>
<reference evidence="2" key="1">
    <citation type="submission" date="2023-10" db="EMBL/GenBank/DDBJ databases">
        <title>Genome assembly of Pristionchus species.</title>
        <authorList>
            <person name="Yoshida K."/>
            <person name="Sommer R.J."/>
        </authorList>
    </citation>
    <scope>NUCLEOTIDE SEQUENCE</scope>
    <source>
        <strain evidence="2">RS0144</strain>
    </source>
</reference>
<organism evidence="2 3">
    <name type="scientific">Pristionchus entomophagus</name>
    <dbReference type="NCBI Taxonomy" id="358040"/>
    <lineage>
        <taxon>Eukaryota</taxon>
        <taxon>Metazoa</taxon>
        <taxon>Ecdysozoa</taxon>
        <taxon>Nematoda</taxon>
        <taxon>Chromadorea</taxon>
        <taxon>Rhabditida</taxon>
        <taxon>Rhabditina</taxon>
        <taxon>Diplogasteromorpha</taxon>
        <taxon>Diplogasteroidea</taxon>
        <taxon>Neodiplogasteridae</taxon>
        <taxon>Pristionchus</taxon>
    </lineage>
</organism>
<evidence type="ECO:0008006" key="4">
    <source>
        <dbReference type="Google" id="ProtNLM"/>
    </source>
</evidence>
<protein>
    <recommendedName>
        <fullName evidence="4">THAP-type domain-containing protein</fullName>
    </recommendedName>
</protein>
<evidence type="ECO:0000313" key="2">
    <source>
        <dbReference type="EMBL" id="GMS83435.1"/>
    </source>
</evidence>
<dbReference type="Proteomes" id="UP001432027">
    <property type="component" value="Unassembled WGS sequence"/>
</dbReference>
<gene>
    <name evidence="2" type="ORF">PENTCL1PPCAC_5610</name>
</gene>
<evidence type="ECO:0000313" key="3">
    <source>
        <dbReference type="Proteomes" id="UP001432027"/>
    </source>
</evidence>
<dbReference type="EMBL" id="BTSX01000002">
    <property type="protein sequence ID" value="GMS83435.1"/>
    <property type="molecule type" value="Genomic_DNA"/>
</dbReference>
<feature type="region of interest" description="Disordered" evidence="1">
    <location>
        <begin position="87"/>
        <end position="110"/>
    </location>
</feature>
<name>A0AAV5SKH5_9BILA</name>
<feature type="non-terminal residue" evidence="2">
    <location>
        <position position="1"/>
    </location>
</feature>
<accession>A0AAV5SKH5</accession>
<feature type="region of interest" description="Disordered" evidence="1">
    <location>
        <begin position="122"/>
        <end position="142"/>
    </location>
</feature>
<evidence type="ECO:0000256" key="1">
    <source>
        <dbReference type="SAM" id="MobiDB-lite"/>
    </source>
</evidence>